<dbReference type="Pfam" id="PF01738">
    <property type="entry name" value="DLH"/>
    <property type="match status" value="1"/>
</dbReference>
<dbReference type="InterPro" id="IPR029058">
    <property type="entry name" value="AB_hydrolase_fold"/>
</dbReference>
<evidence type="ECO:0000313" key="3">
    <source>
        <dbReference type="Proteomes" id="UP000240572"/>
    </source>
</evidence>
<accession>A0A2P8D7B7</accession>
<dbReference type="InterPro" id="IPR002925">
    <property type="entry name" value="Dienelactn_hydro"/>
</dbReference>
<dbReference type="OrthoDB" id="9801763at2"/>
<evidence type="ECO:0000259" key="1">
    <source>
        <dbReference type="Pfam" id="PF01738"/>
    </source>
</evidence>
<proteinExistence type="predicted"/>
<evidence type="ECO:0000313" key="2">
    <source>
        <dbReference type="EMBL" id="PSK93071.1"/>
    </source>
</evidence>
<dbReference type="Proteomes" id="UP000240572">
    <property type="component" value="Unassembled WGS sequence"/>
</dbReference>
<protein>
    <submittedName>
        <fullName evidence="2">Phospholipase/carboxylesterase</fullName>
    </submittedName>
</protein>
<gene>
    <name evidence="2" type="ORF">B0I18_10240</name>
</gene>
<dbReference type="Gene3D" id="3.40.50.1820">
    <property type="entry name" value="alpha/beta hydrolase"/>
    <property type="match status" value="1"/>
</dbReference>
<feature type="domain" description="Dienelactone hydrolase" evidence="1">
    <location>
        <begin position="84"/>
        <end position="189"/>
    </location>
</feature>
<reference evidence="2 3" key="1">
    <citation type="submission" date="2018-03" db="EMBL/GenBank/DDBJ databases">
        <title>Genomic Encyclopedia of Type Strains, Phase III (KMG-III): the genomes of soil and plant-associated and newly described type strains.</title>
        <authorList>
            <person name="Whitman W."/>
        </authorList>
    </citation>
    <scope>NUCLEOTIDE SEQUENCE [LARGE SCALE GENOMIC DNA]</scope>
    <source>
        <strain evidence="2 3">CGMCC 1.12700</strain>
    </source>
</reference>
<sequence>MDFQPLKYIYQPSGDKAAYTLLLLHGTGGDEQDLLPLAPNFGKGLNVLSLRGNVSEGGMPRFFKRLGMGVFDEQDLSFRTHELVDFVQTLAGKEAFDPAKIIALGYSNGANIIGSILTLYPAFLKGAILYRPMQPFRSPAAFSNTLHTPVFASNGASDPTINQADTERYRTLLQDAGYDLSAYTFNTGHNLSHEDLNQSIAWFHKYFG</sequence>
<dbReference type="SUPFAM" id="SSF53474">
    <property type="entry name" value="alpha/beta-Hydrolases"/>
    <property type="match status" value="1"/>
</dbReference>
<dbReference type="GO" id="GO:0016787">
    <property type="term" value="F:hydrolase activity"/>
    <property type="evidence" value="ECO:0007669"/>
    <property type="project" value="InterPro"/>
</dbReference>
<organism evidence="2 3">
    <name type="scientific">Taibaiella chishuiensis</name>
    <dbReference type="NCBI Taxonomy" id="1434707"/>
    <lineage>
        <taxon>Bacteria</taxon>
        <taxon>Pseudomonadati</taxon>
        <taxon>Bacteroidota</taxon>
        <taxon>Chitinophagia</taxon>
        <taxon>Chitinophagales</taxon>
        <taxon>Chitinophagaceae</taxon>
        <taxon>Taibaiella</taxon>
    </lineage>
</organism>
<dbReference type="RefSeq" id="WP_106522102.1">
    <property type="nucleotide sequence ID" value="NZ_PYGD01000002.1"/>
</dbReference>
<keyword evidence="3" id="KW-1185">Reference proteome</keyword>
<dbReference type="AlphaFoldDB" id="A0A2P8D7B7"/>
<dbReference type="EMBL" id="PYGD01000002">
    <property type="protein sequence ID" value="PSK93071.1"/>
    <property type="molecule type" value="Genomic_DNA"/>
</dbReference>
<name>A0A2P8D7B7_9BACT</name>
<comment type="caution">
    <text evidence="2">The sequence shown here is derived from an EMBL/GenBank/DDBJ whole genome shotgun (WGS) entry which is preliminary data.</text>
</comment>